<name>A0A8H7A8K9_9EURO</name>
<evidence type="ECO:0000313" key="7">
    <source>
        <dbReference type="EMBL" id="KAF7502642.1"/>
    </source>
</evidence>
<proteinExistence type="inferred from homology"/>
<dbReference type="EMBL" id="JAACFV010000232">
    <property type="protein sequence ID" value="KAF7502642.1"/>
    <property type="molecule type" value="Genomic_DNA"/>
</dbReference>
<comment type="function">
    <text evidence="5">Involved in mitochondrial fission. Acts as an adapter protein required to form mitochondrial fission complexes. Formation of these complexes is required to promote constriction and fission of the mitochondrial compartment at a late step in mitochondrial division.</text>
</comment>
<comment type="caution">
    <text evidence="7">The sequence shown here is derived from an EMBL/GenBank/DDBJ whole genome shotgun (WGS) entry which is preliminary data.</text>
</comment>
<dbReference type="PANTHER" id="PTHR22847:SF637">
    <property type="entry name" value="WD REPEAT DOMAIN 5B"/>
    <property type="match status" value="1"/>
</dbReference>
<sequence>MSVLGIVSEVVGVIKRLQSAIQDEKYPRISEFFHDARRFILKNRQIVDTAPLQVYCTGLIFAPKDSTIRRIFNKEGPTWLRQLPKVEESWSAELQTLEGHSDWVTSVAFSPNGQLLASGSDDKTIKLWDPTTGELRQTLKGHNGCVQSVTFSPNSRLLASSSDDRTIKLWDPITDELCQTLKGHNGRAQSVAFSPNGQLLASSSIDKTIKLWDRS</sequence>
<feature type="repeat" description="WD" evidence="6">
    <location>
        <begin position="181"/>
        <end position="215"/>
    </location>
</feature>
<dbReference type="GO" id="GO:0005634">
    <property type="term" value="C:nucleus"/>
    <property type="evidence" value="ECO:0007669"/>
    <property type="project" value="TreeGrafter"/>
</dbReference>
<evidence type="ECO:0000256" key="2">
    <source>
        <dbReference type="ARBA" id="ARBA00022737"/>
    </source>
</evidence>
<keyword evidence="2" id="KW-0677">Repeat</keyword>
<dbReference type="InterPro" id="IPR001680">
    <property type="entry name" value="WD40_rpt"/>
</dbReference>
<accession>A0A8H7A8K9</accession>
<dbReference type="Proteomes" id="UP000606974">
    <property type="component" value="Unassembled WGS sequence"/>
</dbReference>
<dbReference type="Pfam" id="PF00400">
    <property type="entry name" value="WD40"/>
    <property type="match status" value="3"/>
</dbReference>
<comment type="similarity">
    <text evidence="3">Belongs to the WD repeat MDV1/CAF4 family.</text>
</comment>
<dbReference type="PANTHER" id="PTHR22847">
    <property type="entry name" value="WD40 REPEAT PROTEIN"/>
    <property type="match status" value="1"/>
</dbReference>
<evidence type="ECO:0000256" key="6">
    <source>
        <dbReference type="PROSITE-ProRule" id="PRU00221"/>
    </source>
</evidence>
<reference evidence="7" key="1">
    <citation type="submission" date="2020-02" db="EMBL/GenBank/DDBJ databases">
        <authorList>
            <person name="Palmer J.M."/>
        </authorList>
    </citation>
    <scope>NUCLEOTIDE SEQUENCE</scope>
    <source>
        <strain evidence="7">EPUS1.4</strain>
        <tissue evidence="7">Thallus</tissue>
    </source>
</reference>
<dbReference type="CDD" id="cd00200">
    <property type="entry name" value="WD40"/>
    <property type="match status" value="1"/>
</dbReference>
<evidence type="ECO:0000256" key="4">
    <source>
        <dbReference type="ARBA" id="ARBA00039789"/>
    </source>
</evidence>
<dbReference type="Gene3D" id="2.130.10.10">
    <property type="entry name" value="YVTN repeat-like/Quinoprotein amine dehydrogenase"/>
    <property type="match status" value="2"/>
</dbReference>
<keyword evidence="8" id="KW-1185">Reference proteome</keyword>
<dbReference type="InterPro" id="IPR015943">
    <property type="entry name" value="WD40/YVTN_repeat-like_dom_sf"/>
</dbReference>
<evidence type="ECO:0000256" key="1">
    <source>
        <dbReference type="ARBA" id="ARBA00022574"/>
    </source>
</evidence>
<dbReference type="PROSITE" id="PS50082">
    <property type="entry name" value="WD_REPEATS_2"/>
    <property type="match status" value="3"/>
</dbReference>
<evidence type="ECO:0000256" key="5">
    <source>
        <dbReference type="ARBA" id="ARBA00043913"/>
    </source>
</evidence>
<evidence type="ECO:0000256" key="3">
    <source>
        <dbReference type="ARBA" id="ARBA00038415"/>
    </source>
</evidence>
<keyword evidence="1 6" id="KW-0853">WD repeat</keyword>
<dbReference type="InterPro" id="IPR020472">
    <property type="entry name" value="WD40_PAC1"/>
</dbReference>
<dbReference type="SUPFAM" id="SSF50978">
    <property type="entry name" value="WD40 repeat-like"/>
    <property type="match status" value="1"/>
</dbReference>
<dbReference type="SMART" id="SM00320">
    <property type="entry name" value="WD40"/>
    <property type="match status" value="3"/>
</dbReference>
<organism evidence="7 8">
    <name type="scientific">Endocarpon pusillum</name>
    <dbReference type="NCBI Taxonomy" id="364733"/>
    <lineage>
        <taxon>Eukaryota</taxon>
        <taxon>Fungi</taxon>
        <taxon>Dikarya</taxon>
        <taxon>Ascomycota</taxon>
        <taxon>Pezizomycotina</taxon>
        <taxon>Eurotiomycetes</taxon>
        <taxon>Chaetothyriomycetidae</taxon>
        <taxon>Verrucariales</taxon>
        <taxon>Verrucariaceae</taxon>
        <taxon>Endocarpon</taxon>
    </lineage>
</organism>
<gene>
    <name evidence="7" type="ORF">GJ744_005417</name>
</gene>
<feature type="repeat" description="WD" evidence="6">
    <location>
        <begin position="97"/>
        <end position="138"/>
    </location>
</feature>
<dbReference type="PROSITE" id="PS50294">
    <property type="entry name" value="WD_REPEATS_REGION"/>
    <property type="match status" value="3"/>
</dbReference>
<dbReference type="OrthoDB" id="538223at2759"/>
<protein>
    <recommendedName>
        <fullName evidence="4">Mitochondrial division protein 1</fullName>
    </recommendedName>
</protein>
<dbReference type="AlphaFoldDB" id="A0A8H7A8K9"/>
<dbReference type="InterPro" id="IPR036322">
    <property type="entry name" value="WD40_repeat_dom_sf"/>
</dbReference>
<feature type="repeat" description="WD" evidence="6">
    <location>
        <begin position="139"/>
        <end position="171"/>
    </location>
</feature>
<dbReference type="PRINTS" id="PR00320">
    <property type="entry name" value="GPROTEINBRPT"/>
</dbReference>
<dbReference type="GO" id="GO:1990234">
    <property type="term" value="C:transferase complex"/>
    <property type="evidence" value="ECO:0007669"/>
    <property type="project" value="UniProtKB-ARBA"/>
</dbReference>
<evidence type="ECO:0000313" key="8">
    <source>
        <dbReference type="Proteomes" id="UP000606974"/>
    </source>
</evidence>